<protein>
    <submittedName>
        <fullName evidence="8">Cation transporter</fullName>
    </submittedName>
</protein>
<evidence type="ECO:0000256" key="6">
    <source>
        <dbReference type="SAM" id="Phobius"/>
    </source>
</evidence>
<keyword evidence="3 6" id="KW-0812">Transmembrane</keyword>
<evidence type="ECO:0000256" key="5">
    <source>
        <dbReference type="ARBA" id="ARBA00023136"/>
    </source>
</evidence>
<evidence type="ECO:0000313" key="8">
    <source>
        <dbReference type="EMBL" id="QPJ60857.1"/>
    </source>
</evidence>
<evidence type="ECO:0000256" key="2">
    <source>
        <dbReference type="ARBA" id="ARBA00022448"/>
    </source>
</evidence>
<keyword evidence="4 6" id="KW-1133">Transmembrane helix</keyword>
<dbReference type="Gene3D" id="1.20.1510.10">
    <property type="entry name" value="Cation efflux protein transmembrane domain"/>
    <property type="match status" value="1"/>
</dbReference>
<feature type="domain" description="Cation efflux protein transmembrane" evidence="7">
    <location>
        <begin position="10"/>
        <end position="212"/>
    </location>
</feature>
<feature type="transmembrane region" description="Helical" evidence="6">
    <location>
        <begin position="109"/>
        <end position="134"/>
    </location>
</feature>
<evidence type="ECO:0000256" key="1">
    <source>
        <dbReference type="ARBA" id="ARBA00004141"/>
    </source>
</evidence>
<keyword evidence="2" id="KW-0813">Transport</keyword>
<dbReference type="SUPFAM" id="SSF161111">
    <property type="entry name" value="Cation efflux protein transmembrane domain-like"/>
    <property type="match status" value="1"/>
</dbReference>
<dbReference type="GO" id="GO:0016020">
    <property type="term" value="C:membrane"/>
    <property type="evidence" value="ECO:0007669"/>
    <property type="project" value="UniProtKB-SubCell"/>
</dbReference>
<dbReference type="KEGG" id="nli:G3M70_02715"/>
<feature type="transmembrane region" description="Helical" evidence="6">
    <location>
        <begin position="9"/>
        <end position="30"/>
    </location>
</feature>
<proteinExistence type="predicted"/>
<dbReference type="GO" id="GO:0008324">
    <property type="term" value="F:monoatomic cation transmembrane transporter activity"/>
    <property type="evidence" value="ECO:0007669"/>
    <property type="project" value="InterPro"/>
</dbReference>
<dbReference type="AlphaFoldDB" id="A0A7T0BTR4"/>
<gene>
    <name evidence="8" type="ORF">G3M70_02715</name>
</gene>
<organism evidence="8 9">
    <name type="scientific">Candidatus Nitronauta litoralis</name>
    <dbReference type="NCBI Taxonomy" id="2705533"/>
    <lineage>
        <taxon>Bacteria</taxon>
        <taxon>Pseudomonadati</taxon>
        <taxon>Nitrospinota/Tectimicrobiota group</taxon>
        <taxon>Nitrospinota</taxon>
        <taxon>Nitrospinia</taxon>
        <taxon>Nitrospinales</taxon>
        <taxon>Nitrospinaceae</taxon>
        <taxon>Candidatus Nitronauta</taxon>
    </lineage>
</organism>
<evidence type="ECO:0000313" key="9">
    <source>
        <dbReference type="Proteomes" id="UP000594688"/>
    </source>
</evidence>
<dbReference type="InterPro" id="IPR058533">
    <property type="entry name" value="Cation_efflux_TM"/>
</dbReference>
<dbReference type="InterPro" id="IPR002524">
    <property type="entry name" value="Cation_efflux"/>
</dbReference>
<name>A0A7T0BTR4_9BACT</name>
<accession>A0A7T0BTR4</accession>
<feature type="transmembrane region" description="Helical" evidence="6">
    <location>
        <begin position="155"/>
        <end position="182"/>
    </location>
</feature>
<dbReference type="InterPro" id="IPR040177">
    <property type="entry name" value="SLC30A9"/>
</dbReference>
<dbReference type="NCBIfam" id="TIGR01297">
    <property type="entry name" value="CDF"/>
    <property type="match status" value="1"/>
</dbReference>
<feature type="transmembrane region" description="Helical" evidence="6">
    <location>
        <begin position="194"/>
        <end position="217"/>
    </location>
</feature>
<reference evidence="8 9" key="1">
    <citation type="submission" date="2020-02" db="EMBL/GenBank/DDBJ databases">
        <title>Genomic and physiological characterization of two novel Nitrospinaceae genera.</title>
        <authorList>
            <person name="Mueller A.J."/>
            <person name="Jung M.-Y."/>
            <person name="Strachan C.R."/>
            <person name="Herbold C.W."/>
            <person name="Kirkegaard R.H."/>
            <person name="Daims H."/>
        </authorList>
    </citation>
    <scope>NUCLEOTIDE SEQUENCE [LARGE SCALE GENOMIC DNA]</scope>
    <source>
        <strain evidence="8">EB</strain>
    </source>
</reference>
<dbReference type="GO" id="GO:0006829">
    <property type="term" value="P:zinc ion transport"/>
    <property type="evidence" value="ECO:0007669"/>
    <property type="project" value="InterPro"/>
</dbReference>
<evidence type="ECO:0000259" key="7">
    <source>
        <dbReference type="Pfam" id="PF01545"/>
    </source>
</evidence>
<feature type="transmembrane region" description="Helical" evidence="6">
    <location>
        <begin position="77"/>
        <end position="97"/>
    </location>
</feature>
<dbReference type="Proteomes" id="UP000594688">
    <property type="component" value="Chromosome"/>
</dbReference>
<evidence type="ECO:0000256" key="3">
    <source>
        <dbReference type="ARBA" id="ARBA00022692"/>
    </source>
</evidence>
<dbReference type="EMBL" id="CP048685">
    <property type="protein sequence ID" value="QPJ60857.1"/>
    <property type="molecule type" value="Genomic_DNA"/>
</dbReference>
<dbReference type="InterPro" id="IPR027469">
    <property type="entry name" value="Cation_efflux_TMD_sf"/>
</dbReference>
<evidence type="ECO:0000256" key="4">
    <source>
        <dbReference type="ARBA" id="ARBA00022989"/>
    </source>
</evidence>
<sequence>MSAGGSTKVIVIAMVANLGIAIAKFFGAFVSGSSSMLAEGIHSVVDTTNQVLLLVGEKSARKKPTDQHPLGYGRESFFWSFVVTILLFSLGGLFAIYEGVHKMSEPEPISNFNLVIGILLTGIALEGYSFYSALKEIRAQNRFGRLSTWFRRTTSAGLLVIFTEDAGALIGLAMAAFCVTMAKVLDNPAWDAYGSIAIGALLVVLACFLAVEIKSLIIGEAPSRNYRPDVEKILSERMPSAKMLRFLALSIGDREVLLSYKIHPGEERDVNSLIEDINKVEAEVRKQNPEVKWHFVEPDYKA</sequence>
<keyword evidence="5 6" id="KW-0472">Membrane</keyword>
<dbReference type="PANTHER" id="PTHR13414">
    <property type="entry name" value="HUEL-CATION TRANSPORTER"/>
    <property type="match status" value="1"/>
</dbReference>
<comment type="subcellular location">
    <subcellularLocation>
        <location evidence="1">Membrane</location>
        <topology evidence="1">Multi-pass membrane protein</topology>
    </subcellularLocation>
</comment>
<dbReference type="PANTHER" id="PTHR13414:SF9">
    <property type="entry name" value="PROTON-COUPLED ZINC ANTIPORTER SLC30A9, MITOCHONDRIAL"/>
    <property type="match status" value="1"/>
</dbReference>
<dbReference type="Pfam" id="PF01545">
    <property type="entry name" value="Cation_efflux"/>
    <property type="match status" value="1"/>
</dbReference>